<evidence type="ECO:0000313" key="2">
    <source>
        <dbReference type="Proteomes" id="UP000008311"/>
    </source>
</evidence>
<dbReference type="AlphaFoldDB" id="B9S5F8"/>
<proteinExistence type="predicted"/>
<dbReference type="Proteomes" id="UP000008311">
    <property type="component" value="Unassembled WGS sequence"/>
</dbReference>
<organism evidence="1 2">
    <name type="scientific">Ricinus communis</name>
    <name type="common">Castor bean</name>
    <dbReference type="NCBI Taxonomy" id="3988"/>
    <lineage>
        <taxon>Eukaryota</taxon>
        <taxon>Viridiplantae</taxon>
        <taxon>Streptophyta</taxon>
        <taxon>Embryophyta</taxon>
        <taxon>Tracheophyta</taxon>
        <taxon>Spermatophyta</taxon>
        <taxon>Magnoliopsida</taxon>
        <taxon>eudicotyledons</taxon>
        <taxon>Gunneridae</taxon>
        <taxon>Pentapetalae</taxon>
        <taxon>rosids</taxon>
        <taxon>fabids</taxon>
        <taxon>Malpighiales</taxon>
        <taxon>Euphorbiaceae</taxon>
        <taxon>Acalyphoideae</taxon>
        <taxon>Acalypheae</taxon>
        <taxon>Ricinus</taxon>
    </lineage>
</organism>
<dbReference type="InParanoid" id="B9S5F8"/>
<sequence>MSISGDKQPMDEDQPCWMAVVPHASLSTSPKKSIQSTLNILHAQEVNHEEEDWRCMSFLSIQLVMLGEMTRLLGPITTNEGGTEPCRIMRKEFPDDVGPSSDSKGKRIMGHGLVEDELELDRIGKLIHRLNCPQMILESPS</sequence>
<gene>
    <name evidence="1" type="ORF">RCOM_1571490</name>
</gene>
<reference evidence="2" key="1">
    <citation type="journal article" date="2010" name="Nat. Biotechnol.">
        <title>Draft genome sequence of the oilseed species Ricinus communis.</title>
        <authorList>
            <person name="Chan A.P."/>
            <person name="Crabtree J."/>
            <person name="Zhao Q."/>
            <person name="Lorenzi H."/>
            <person name="Orvis J."/>
            <person name="Puiu D."/>
            <person name="Melake-Berhan A."/>
            <person name="Jones K.M."/>
            <person name="Redman J."/>
            <person name="Chen G."/>
            <person name="Cahoon E.B."/>
            <person name="Gedil M."/>
            <person name="Stanke M."/>
            <person name="Haas B.J."/>
            <person name="Wortman J.R."/>
            <person name="Fraser-Liggett C.M."/>
            <person name="Ravel J."/>
            <person name="Rabinowicz P.D."/>
        </authorList>
    </citation>
    <scope>NUCLEOTIDE SEQUENCE [LARGE SCALE GENOMIC DNA]</scope>
    <source>
        <strain evidence="2">cv. Hale</strain>
    </source>
</reference>
<dbReference type="EMBL" id="EQ973873">
    <property type="protein sequence ID" value="EEF41179.1"/>
    <property type="molecule type" value="Genomic_DNA"/>
</dbReference>
<name>B9S5F8_RICCO</name>
<protein>
    <submittedName>
        <fullName evidence="1">Uncharacterized protein</fullName>
    </submittedName>
</protein>
<keyword evidence="2" id="KW-1185">Reference proteome</keyword>
<accession>B9S5F8</accession>
<evidence type="ECO:0000313" key="1">
    <source>
        <dbReference type="EMBL" id="EEF41179.1"/>
    </source>
</evidence>